<accession>A0A1D8NHP1</accession>
<name>A0A1D8NHP1_YARLL</name>
<evidence type="ECO:0000313" key="3">
    <source>
        <dbReference type="Proteomes" id="UP000182444"/>
    </source>
</evidence>
<evidence type="ECO:0000256" key="1">
    <source>
        <dbReference type="SAM" id="MobiDB-lite"/>
    </source>
</evidence>
<protein>
    <submittedName>
        <fullName evidence="2">Uncharacterized protein</fullName>
    </submittedName>
</protein>
<dbReference type="EMBL" id="CP017557">
    <property type="protein sequence ID" value="AOW05150.1"/>
    <property type="molecule type" value="Genomic_DNA"/>
</dbReference>
<dbReference type="RefSeq" id="XP_503717.3">
    <property type="nucleotide sequence ID" value="XM_503717.3"/>
</dbReference>
<evidence type="ECO:0000313" key="2">
    <source>
        <dbReference type="EMBL" id="AOW05150.1"/>
    </source>
</evidence>
<sequence length="879" mass="100092">MHNLIISASNITRTHTTTKIDIYFRHCDRVMIRGIRVIKRIRPGVSRDCRYRHVAPNMSMALPLNLSNFLHTGGKRSKAVELPTLTTVEDFNHVVNKLVQKTSGGKNAIKTKTKTKKARRGDVSTMSEILNNQESTVQNKSFQDSFISDSNPSVVDSSSRPADSALPTALQQLLNTAPLTSSQQLASSDLIDIDSASPSKLRDHVEHFCITQPPDILLSCLLQLIASQAYQGAQITLHYLIERAHTEKDLFEILQQACIEICGGKQLPLFRYLMKQNSLVDTRKNILPFFLSTAVKLGKEQGHATSVEDLVSTSKNEGGDKNKIRKLGHMKLSSQLKGFFYDRPNDLLHLLETSPDLTHLVSAYVMIFSTSLLSSSYVEKQHHLWEKIYLHLSHNEPLEWYISHERLLRGLSANFWGNVISRGKAPTIKQLRTKIRKLPPSQAIWIEATLMTNELAHANALVEAMLNEGFSATEEIGQHLVRLFTRDMDPADALDVIDDLHKQYGSYISLHTTFFSHWCRTRNSRAIMSMIKVLKARDQMTREFYIQAFQRLLKNGDFRGALYLAEIMARDTETSNHITAGEFLSAALYRGRLSIFPKKTTSDVSGLMTEGLRYHLHVERFANYISKFNETREEPTTRLPVHVTLRYLNELHKRGLYASMAWYQYNLEMMQICALTQPEVEVFLRGLARLFSRDRYISLDFDKEFADIVQQSEAIVERINDRISKTGKGLVEEEESAFASEMEPLSASEPLIKEPNSGFSNDSGVLESSDFPSANPVQPPSYNQVFSSPYFQFETIKWGAIKSPKDPGSGVRILNMLRKNSKSYIRSYVVADAIQHVATKLYISTPPSYHRLRSQTSFNMVEFLQQCEREWNKPLKWKK</sequence>
<reference evidence="2 3" key="1">
    <citation type="journal article" date="2016" name="PLoS ONE">
        <title>Sequence Assembly of Yarrowia lipolytica Strain W29/CLIB89 Shows Transposable Element Diversity.</title>
        <authorList>
            <person name="Magnan C."/>
            <person name="Yu J."/>
            <person name="Chang I."/>
            <person name="Jahn E."/>
            <person name="Kanomata Y."/>
            <person name="Wu J."/>
            <person name="Zeller M."/>
            <person name="Oakes M."/>
            <person name="Baldi P."/>
            <person name="Sandmeyer S."/>
        </authorList>
    </citation>
    <scope>NUCLEOTIDE SEQUENCE [LARGE SCALE GENOMIC DNA]</scope>
    <source>
        <strain evidence="3">CLIB89(W29)</strain>
    </source>
</reference>
<feature type="compositionally biased region" description="Low complexity" evidence="1">
    <location>
        <begin position="148"/>
        <end position="159"/>
    </location>
</feature>
<organism evidence="2 3">
    <name type="scientific">Yarrowia lipolytica</name>
    <name type="common">Candida lipolytica</name>
    <dbReference type="NCBI Taxonomy" id="4952"/>
    <lineage>
        <taxon>Eukaryota</taxon>
        <taxon>Fungi</taxon>
        <taxon>Dikarya</taxon>
        <taxon>Ascomycota</taxon>
        <taxon>Saccharomycotina</taxon>
        <taxon>Dipodascomycetes</taxon>
        <taxon>Dipodascales</taxon>
        <taxon>Dipodascales incertae sedis</taxon>
        <taxon>Yarrowia</taxon>
    </lineage>
</organism>
<feature type="region of interest" description="Disordered" evidence="1">
    <location>
        <begin position="141"/>
        <end position="163"/>
    </location>
</feature>
<gene>
    <name evidence="2" type="ORF">YALI1_E11136g</name>
</gene>
<dbReference type="Proteomes" id="UP000182444">
    <property type="component" value="Chromosome 1E"/>
</dbReference>
<dbReference type="AlphaFoldDB" id="A0A1D8NHP1"/>
<dbReference type="VEuPathDB" id="FungiDB:YALI0_E09020g"/>
<dbReference type="VEuPathDB" id="FungiDB:YALI1_E11136g"/>
<dbReference type="KEGG" id="yli:2912516"/>
<dbReference type="GeneID" id="2912516"/>
<proteinExistence type="predicted"/>